<protein>
    <submittedName>
        <fullName evidence="1">Uncharacterized protein</fullName>
    </submittedName>
</protein>
<keyword evidence="2" id="KW-1185">Reference proteome</keyword>
<dbReference type="Proteomes" id="UP000230233">
    <property type="component" value="Chromosome X"/>
</dbReference>
<reference evidence="2" key="1">
    <citation type="submission" date="2017-10" db="EMBL/GenBank/DDBJ databases">
        <title>Rapid genome shrinkage in a self-fertile nematode reveals novel sperm competition proteins.</title>
        <authorList>
            <person name="Yin D."/>
            <person name="Schwarz E.M."/>
            <person name="Thomas C.G."/>
            <person name="Felde R.L."/>
            <person name="Korf I.F."/>
            <person name="Cutter A.D."/>
            <person name="Schartner C.M."/>
            <person name="Ralston E.J."/>
            <person name="Meyer B.J."/>
            <person name="Haag E.S."/>
        </authorList>
    </citation>
    <scope>NUCLEOTIDE SEQUENCE [LARGE SCALE GENOMIC DNA]</scope>
    <source>
        <strain evidence="2">JU1422</strain>
    </source>
</reference>
<evidence type="ECO:0000313" key="2">
    <source>
        <dbReference type="Proteomes" id="UP000230233"/>
    </source>
</evidence>
<organism evidence="1 2">
    <name type="scientific">Caenorhabditis nigoni</name>
    <dbReference type="NCBI Taxonomy" id="1611254"/>
    <lineage>
        <taxon>Eukaryota</taxon>
        <taxon>Metazoa</taxon>
        <taxon>Ecdysozoa</taxon>
        <taxon>Nematoda</taxon>
        <taxon>Chromadorea</taxon>
        <taxon>Rhabditida</taxon>
        <taxon>Rhabditina</taxon>
        <taxon>Rhabditomorpha</taxon>
        <taxon>Rhabditoidea</taxon>
        <taxon>Rhabditidae</taxon>
        <taxon>Peloderinae</taxon>
        <taxon>Caenorhabditis</taxon>
    </lineage>
</organism>
<dbReference type="AlphaFoldDB" id="A0A2G5SRM6"/>
<sequence>MSMTHPRKRSWDNLRKATATCQSNLSIQQRRATLESESKRLRNSNESLSSFCNLRHTIWRARMVPEKLW</sequence>
<gene>
    <name evidence="1" type="primary">Cnig_chr_X.g23719</name>
    <name evidence="1" type="ORF">B9Z55_023719</name>
</gene>
<proteinExistence type="predicted"/>
<comment type="caution">
    <text evidence="1">The sequence shown here is derived from an EMBL/GenBank/DDBJ whole genome shotgun (WGS) entry which is preliminary data.</text>
</comment>
<accession>A0A2G5SRM6</accession>
<dbReference type="EMBL" id="PDUG01000006">
    <property type="protein sequence ID" value="PIC17496.1"/>
    <property type="molecule type" value="Genomic_DNA"/>
</dbReference>
<evidence type="ECO:0000313" key="1">
    <source>
        <dbReference type="EMBL" id="PIC17496.1"/>
    </source>
</evidence>
<name>A0A2G5SRM6_9PELO</name>